<dbReference type="SUPFAM" id="SSF55961">
    <property type="entry name" value="Bet v1-like"/>
    <property type="match status" value="1"/>
</dbReference>
<dbReference type="PANTHER" id="PTHR43900:SF3">
    <property type="entry name" value="GLUTATHIONE S-TRANSFERASE RHO"/>
    <property type="match status" value="1"/>
</dbReference>
<reference evidence="5 6" key="1">
    <citation type="submission" date="2018-06" db="EMBL/GenBank/DDBJ databases">
        <authorList>
            <consortium name="Pathogen Informatics"/>
            <person name="Doyle S."/>
        </authorList>
    </citation>
    <scope>NUCLEOTIDE SEQUENCE [LARGE SCALE GENOMIC DNA]</scope>
    <source>
        <strain evidence="5 6">NCTC10392</strain>
    </source>
</reference>
<evidence type="ECO:0000259" key="4">
    <source>
        <dbReference type="PROSITE" id="PS50404"/>
    </source>
</evidence>
<dbReference type="EC" id="2.5.1.18" evidence="2"/>
<keyword evidence="3 5" id="KW-0808">Transferase</keyword>
<proteinExistence type="inferred from homology"/>
<dbReference type="GO" id="GO:0004364">
    <property type="term" value="F:glutathione transferase activity"/>
    <property type="evidence" value="ECO:0007669"/>
    <property type="project" value="UniProtKB-EC"/>
</dbReference>
<dbReference type="PROSITE" id="PS50404">
    <property type="entry name" value="GST_NTER"/>
    <property type="match status" value="1"/>
</dbReference>
<dbReference type="AlphaFoldDB" id="A0A379IGC9"/>
<dbReference type="SFLD" id="SFLDG00358">
    <property type="entry name" value="Main_(cytGST)"/>
    <property type="match status" value="1"/>
</dbReference>
<protein>
    <recommendedName>
        <fullName evidence="2">glutathione transferase</fullName>
        <ecNumber evidence="2">2.5.1.18</ecNumber>
    </recommendedName>
</protein>
<dbReference type="RefSeq" id="WP_181883229.1">
    <property type="nucleotide sequence ID" value="NZ_UGUS01000002.1"/>
</dbReference>
<dbReference type="InterPro" id="IPR036249">
    <property type="entry name" value="Thioredoxin-like_sf"/>
</dbReference>
<evidence type="ECO:0000256" key="1">
    <source>
        <dbReference type="ARBA" id="ARBA00006817"/>
    </source>
</evidence>
<dbReference type="Proteomes" id="UP000255125">
    <property type="component" value="Unassembled WGS sequence"/>
</dbReference>
<dbReference type="PANTHER" id="PTHR43900">
    <property type="entry name" value="GLUTATHIONE S-TRANSFERASE RHO"/>
    <property type="match status" value="1"/>
</dbReference>
<dbReference type="Pfam" id="PF08327">
    <property type="entry name" value="AHSA1"/>
    <property type="match status" value="1"/>
</dbReference>
<dbReference type="InterPro" id="IPR036282">
    <property type="entry name" value="Glutathione-S-Trfase_C_sf"/>
</dbReference>
<dbReference type="Gene3D" id="3.40.30.10">
    <property type="entry name" value="Glutaredoxin"/>
    <property type="match status" value="1"/>
</dbReference>
<comment type="similarity">
    <text evidence="1">Belongs to the AHA1 family.</text>
</comment>
<evidence type="ECO:0000256" key="3">
    <source>
        <dbReference type="ARBA" id="ARBA00022679"/>
    </source>
</evidence>
<organism evidence="5 6">
    <name type="scientific">Pseudomonas fluorescens</name>
    <dbReference type="NCBI Taxonomy" id="294"/>
    <lineage>
        <taxon>Bacteria</taxon>
        <taxon>Pseudomonadati</taxon>
        <taxon>Pseudomonadota</taxon>
        <taxon>Gammaproteobacteria</taxon>
        <taxon>Pseudomonadales</taxon>
        <taxon>Pseudomonadaceae</taxon>
        <taxon>Pseudomonas</taxon>
    </lineage>
</organism>
<dbReference type="SUPFAM" id="SSF52833">
    <property type="entry name" value="Thioredoxin-like"/>
    <property type="match status" value="1"/>
</dbReference>
<dbReference type="EMBL" id="UGUS01000002">
    <property type="protein sequence ID" value="SUD31875.1"/>
    <property type="molecule type" value="Genomic_DNA"/>
</dbReference>
<dbReference type="SFLD" id="SFLDS00019">
    <property type="entry name" value="Glutathione_Transferase_(cytos"/>
    <property type="match status" value="1"/>
</dbReference>
<dbReference type="InterPro" id="IPR023393">
    <property type="entry name" value="START-like_dom_sf"/>
</dbReference>
<evidence type="ECO:0000313" key="5">
    <source>
        <dbReference type="EMBL" id="SUD31875.1"/>
    </source>
</evidence>
<dbReference type="InterPro" id="IPR004045">
    <property type="entry name" value="Glutathione_S-Trfase_N"/>
</dbReference>
<name>A0A379IGC9_PSEFL</name>
<sequence>MTQATFQLEMNRFIRAPREKVFDAFTDQNALAVWHCPRGMHVLEASADARIGGQYRIVAANRNGTTHTIGGEYFTLDRANFLAYSWRQQGDASSNQPKTLIEVTLTEEKGGTHLHMRHSGFPDTESCDLHKTGWTSVLNHLNDFLDPDGRANTLTLIGLSASPYVRTVRMALEEKGIPYTHQSALPHSPEILAHNPFGRVPVLCDGPISLYETRAILSYLEDAFEGPSLLPKGNLLQRARGEQWISLINCHVYDAMISRYLLQYIFPKGGNGQPDRAVIDAAVPDIEKYFALFEQVYENRNYLVGNELSADSTTLGHPVHDHLDTRSTLTWTPDPRPFGQAVGAQRRRFALLV</sequence>
<feature type="domain" description="GST N-terminal" evidence="4">
    <location>
        <begin position="152"/>
        <end position="228"/>
    </location>
</feature>
<dbReference type="GO" id="GO:0043295">
    <property type="term" value="F:glutathione binding"/>
    <property type="evidence" value="ECO:0007669"/>
    <property type="project" value="TreeGrafter"/>
</dbReference>
<dbReference type="Gene3D" id="3.30.530.20">
    <property type="match status" value="1"/>
</dbReference>
<dbReference type="InterPro" id="IPR013538">
    <property type="entry name" value="ASHA1/2-like_C"/>
</dbReference>
<dbReference type="Gene3D" id="1.20.1050.10">
    <property type="match status" value="1"/>
</dbReference>
<evidence type="ECO:0000256" key="2">
    <source>
        <dbReference type="ARBA" id="ARBA00012452"/>
    </source>
</evidence>
<dbReference type="InterPro" id="IPR040079">
    <property type="entry name" value="Glutathione_S-Trfase"/>
</dbReference>
<accession>A0A379IGC9</accession>
<dbReference type="SUPFAM" id="SSF47616">
    <property type="entry name" value="GST C-terminal domain-like"/>
    <property type="match status" value="1"/>
</dbReference>
<dbReference type="CDD" id="cd00299">
    <property type="entry name" value="GST_C_family"/>
    <property type="match status" value="1"/>
</dbReference>
<dbReference type="GO" id="GO:0005737">
    <property type="term" value="C:cytoplasm"/>
    <property type="evidence" value="ECO:0007669"/>
    <property type="project" value="TreeGrafter"/>
</dbReference>
<evidence type="ECO:0000313" key="6">
    <source>
        <dbReference type="Proteomes" id="UP000255125"/>
    </source>
</evidence>
<dbReference type="CDD" id="cd07814">
    <property type="entry name" value="SRPBCC_CalC_Aha1-like"/>
    <property type="match status" value="1"/>
</dbReference>
<gene>
    <name evidence="5" type="primary">gstB_3</name>
    <name evidence="5" type="ORF">NCTC10392_03815</name>
</gene>
<dbReference type="Pfam" id="PF13417">
    <property type="entry name" value="GST_N_3"/>
    <property type="match status" value="1"/>
</dbReference>